<gene>
    <name evidence="3" type="primary">def2</name>
    <name evidence="2" type="synonym">def</name>
    <name evidence="3" type="ORF">AHOG_03310</name>
</gene>
<feature type="binding site" evidence="2">
    <location>
        <position position="169"/>
    </location>
    <ligand>
        <name>Fe cation</name>
        <dbReference type="ChEBI" id="CHEBI:24875"/>
    </ligand>
</feature>
<dbReference type="PANTHER" id="PTHR10458">
    <property type="entry name" value="PEPTIDE DEFORMYLASE"/>
    <property type="match status" value="1"/>
</dbReference>
<comment type="catalytic activity">
    <reaction evidence="2">
        <text>N-terminal N-formyl-L-methionyl-[peptide] + H2O = N-terminal L-methionyl-[peptide] + formate</text>
        <dbReference type="Rhea" id="RHEA:24420"/>
        <dbReference type="Rhea" id="RHEA-COMP:10639"/>
        <dbReference type="Rhea" id="RHEA-COMP:10640"/>
        <dbReference type="ChEBI" id="CHEBI:15377"/>
        <dbReference type="ChEBI" id="CHEBI:15740"/>
        <dbReference type="ChEBI" id="CHEBI:49298"/>
        <dbReference type="ChEBI" id="CHEBI:64731"/>
        <dbReference type="EC" id="3.5.1.88"/>
    </reaction>
</comment>
<proteinExistence type="inferred from homology"/>
<dbReference type="HAMAP" id="MF_00163">
    <property type="entry name" value="Pep_deformylase"/>
    <property type="match status" value="1"/>
</dbReference>
<dbReference type="EC" id="3.5.1.88" evidence="2"/>
<dbReference type="GO" id="GO:0046872">
    <property type="term" value="F:metal ion binding"/>
    <property type="evidence" value="ECO:0007669"/>
    <property type="project" value="UniProtKB-KW"/>
</dbReference>
<dbReference type="Pfam" id="PF01327">
    <property type="entry name" value="Pep_deformylase"/>
    <property type="match status" value="1"/>
</dbReference>
<dbReference type="InterPro" id="IPR036821">
    <property type="entry name" value="Peptide_deformylase_sf"/>
</dbReference>
<keyword evidence="2" id="KW-0479">Metal-binding</keyword>
<comment type="function">
    <text evidence="2">Removes the formyl group from the N-terminal Met of newly synthesized proteins. Requires at least a dipeptide for an efficient rate of reaction. N-terminal L-methionine is a prerequisite for activity but the enzyme has broad specificity at other positions.</text>
</comment>
<dbReference type="KEGG" id="ahg:AHOG_03310"/>
<evidence type="ECO:0000256" key="2">
    <source>
        <dbReference type="HAMAP-Rule" id="MF_00163"/>
    </source>
</evidence>
<dbReference type="AlphaFoldDB" id="A0A221VXN7"/>
<comment type="similarity">
    <text evidence="1 2">Belongs to the polypeptide deformylase family.</text>
</comment>
<dbReference type="InterPro" id="IPR023635">
    <property type="entry name" value="Peptide_deformylase"/>
</dbReference>
<evidence type="ECO:0000256" key="1">
    <source>
        <dbReference type="ARBA" id="ARBA00010759"/>
    </source>
</evidence>
<feature type="binding site" evidence="2">
    <location>
        <position position="123"/>
    </location>
    <ligand>
        <name>Fe cation</name>
        <dbReference type="ChEBI" id="CHEBI:24875"/>
    </ligand>
</feature>
<comment type="cofactor">
    <cofactor evidence="2">
        <name>Fe(2+)</name>
        <dbReference type="ChEBI" id="CHEBI:29033"/>
    </cofactor>
    <text evidence="2">Binds 1 Fe(2+) ion.</text>
</comment>
<keyword evidence="2" id="KW-0408">Iron</keyword>
<dbReference type="RefSeq" id="WP_093940042.1">
    <property type="nucleotide sequence ID" value="NZ_CP022521.1"/>
</dbReference>
<dbReference type="PANTHER" id="PTHR10458:SF22">
    <property type="entry name" value="PEPTIDE DEFORMYLASE"/>
    <property type="match status" value="1"/>
</dbReference>
<dbReference type="GO" id="GO:0006412">
    <property type="term" value="P:translation"/>
    <property type="evidence" value="ECO:0007669"/>
    <property type="project" value="UniProtKB-UniRule"/>
</dbReference>
<organism evidence="3 4">
    <name type="scientific">Actinoalloteichus hoggarensis</name>
    <dbReference type="NCBI Taxonomy" id="1470176"/>
    <lineage>
        <taxon>Bacteria</taxon>
        <taxon>Bacillati</taxon>
        <taxon>Actinomycetota</taxon>
        <taxon>Actinomycetes</taxon>
        <taxon>Pseudonocardiales</taxon>
        <taxon>Pseudonocardiaceae</taxon>
        <taxon>Actinoalloteichus</taxon>
    </lineage>
</organism>
<evidence type="ECO:0000313" key="3">
    <source>
        <dbReference type="EMBL" id="ASO18320.1"/>
    </source>
</evidence>
<feature type="active site" evidence="2">
    <location>
        <position position="166"/>
    </location>
</feature>
<evidence type="ECO:0000313" key="4">
    <source>
        <dbReference type="Proteomes" id="UP000204221"/>
    </source>
</evidence>
<dbReference type="SUPFAM" id="SSF56420">
    <property type="entry name" value="Peptide deformylase"/>
    <property type="match status" value="1"/>
</dbReference>
<keyword evidence="2 3" id="KW-0378">Hydrolase</keyword>
<reference evidence="3 4" key="1">
    <citation type="submission" date="2017-07" db="EMBL/GenBank/DDBJ databases">
        <title>Complete genome sequence of Actinoalloteichus hoggarensis DSM 45943, type strain of Actinoalloteichus hoggarensis.</title>
        <authorList>
            <person name="Ruckert C."/>
            <person name="Nouioui I."/>
            <person name="Willmese J."/>
            <person name="van Wezel G."/>
            <person name="Klenk H.-P."/>
            <person name="Kalinowski J."/>
            <person name="Zotchev S.B."/>
        </authorList>
    </citation>
    <scope>NUCLEOTIDE SEQUENCE [LARGE SCALE GENOMIC DNA]</scope>
    <source>
        <strain evidence="3 4">DSM 45943</strain>
    </source>
</reference>
<sequence>MNDVSVPGHDEAPCETRTRPSDTMAALGVVQDGDPLLRRTARTFALPAEDADARRVVAALHAAAERIGRAQVFGKGMGVAAPQIGIDRAAALVRTSGTDEPVILLNPRVIEASEEVDEQYEGCLSFFDVRCRVPRALTIHVEHTDITGEKRITTFHRGMARLVAHEVDHLHGVLCRDHLPEGTAPIPVEQYRGTGRSWNYDDHT</sequence>
<accession>A0A221VXN7</accession>
<feature type="binding site" evidence="2">
    <location>
        <position position="165"/>
    </location>
    <ligand>
        <name>Fe cation</name>
        <dbReference type="ChEBI" id="CHEBI:24875"/>
    </ligand>
</feature>
<dbReference type="Proteomes" id="UP000204221">
    <property type="component" value="Chromosome"/>
</dbReference>
<keyword evidence="4" id="KW-1185">Reference proteome</keyword>
<dbReference type="GO" id="GO:0042586">
    <property type="term" value="F:peptide deformylase activity"/>
    <property type="evidence" value="ECO:0007669"/>
    <property type="project" value="UniProtKB-UniRule"/>
</dbReference>
<dbReference type="PRINTS" id="PR01576">
    <property type="entry name" value="PDEFORMYLASE"/>
</dbReference>
<protein>
    <recommendedName>
        <fullName evidence="2">Peptide deformylase</fullName>
        <shortName evidence="2">PDF</shortName>
        <ecNumber evidence="2">3.5.1.88</ecNumber>
    </recommendedName>
    <alternativeName>
        <fullName evidence="2">Polypeptide deformylase</fullName>
    </alternativeName>
</protein>
<dbReference type="Gene3D" id="3.90.45.10">
    <property type="entry name" value="Peptide deformylase"/>
    <property type="match status" value="1"/>
</dbReference>
<dbReference type="EMBL" id="CP022521">
    <property type="protein sequence ID" value="ASO18320.1"/>
    <property type="molecule type" value="Genomic_DNA"/>
</dbReference>
<dbReference type="OrthoDB" id="3203858at2"/>
<keyword evidence="2" id="KW-0648">Protein biosynthesis</keyword>
<name>A0A221VXN7_9PSEU</name>